<dbReference type="GO" id="GO:0003677">
    <property type="term" value="F:DNA binding"/>
    <property type="evidence" value="ECO:0007669"/>
    <property type="project" value="UniProtKB-KW"/>
</dbReference>
<dbReference type="Gene3D" id="1.10.10.10">
    <property type="entry name" value="Winged helix-like DNA-binding domain superfamily/Winged helix DNA-binding domain"/>
    <property type="match status" value="1"/>
</dbReference>
<evidence type="ECO:0000313" key="9">
    <source>
        <dbReference type="EMBL" id="TKK66404.1"/>
    </source>
</evidence>
<feature type="domain" description="RNA polymerase sigma-70 region 2" evidence="7">
    <location>
        <begin position="24"/>
        <end position="85"/>
    </location>
</feature>
<evidence type="ECO:0000259" key="8">
    <source>
        <dbReference type="Pfam" id="PF08281"/>
    </source>
</evidence>
<proteinExistence type="inferred from homology"/>
<evidence type="ECO:0000256" key="6">
    <source>
        <dbReference type="RuleBase" id="RU000716"/>
    </source>
</evidence>
<evidence type="ECO:0000256" key="2">
    <source>
        <dbReference type="ARBA" id="ARBA00023015"/>
    </source>
</evidence>
<dbReference type="OrthoDB" id="9780326at2"/>
<evidence type="ECO:0000313" key="10">
    <source>
        <dbReference type="Proteomes" id="UP000305848"/>
    </source>
</evidence>
<dbReference type="InterPro" id="IPR039425">
    <property type="entry name" value="RNA_pol_sigma-70-like"/>
</dbReference>
<keyword evidence="4 6" id="KW-0238">DNA-binding</keyword>
<feature type="domain" description="RNA polymerase sigma factor 70 region 4 type 2" evidence="8">
    <location>
        <begin position="123"/>
        <end position="173"/>
    </location>
</feature>
<dbReference type="Gene3D" id="1.10.1740.10">
    <property type="match status" value="1"/>
</dbReference>
<comment type="caution">
    <text evidence="9">The sequence shown here is derived from an EMBL/GenBank/DDBJ whole genome shotgun (WGS) entry which is preliminary data.</text>
</comment>
<keyword evidence="2 6" id="KW-0805">Transcription regulation</keyword>
<dbReference type="EMBL" id="SZQL01000015">
    <property type="protein sequence ID" value="TKK66404.1"/>
    <property type="molecule type" value="Genomic_DNA"/>
</dbReference>
<dbReference type="InterPro" id="IPR013325">
    <property type="entry name" value="RNA_pol_sigma_r2"/>
</dbReference>
<evidence type="ECO:0000256" key="3">
    <source>
        <dbReference type="ARBA" id="ARBA00023082"/>
    </source>
</evidence>
<dbReference type="CDD" id="cd06171">
    <property type="entry name" value="Sigma70_r4"/>
    <property type="match status" value="1"/>
</dbReference>
<evidence type="ECO:0000256" key="1">
    <source>
        <dbReference type="ARBA" id="ARBA00010641"/>
    </source>
</evidence>
<dbReference type="InterPro" id="IPR036388">
    <property type="entry name" value="WH-like_DNA-bd_sf"/>
</dbReference>
<reference evidence="9 10" key="1">
    <citation type="submission" date="2019-05" db="EMBL/GenBank/DDBJ databases">
        <title>Panacibacter sp. strain 17mud1-8 Genome sequencing and assembly.</title>
        <authorList>
            <person name="Chhetri G."/>
        </authorList>
    </citation>
    <scope>NUCLEOTIDE SEQUENCE [LARGE SCALE GENOMIC DNA]</scope>
    <source>
        <strain evidence="9 10">17mud1-8</strain>
    </source>
</reference>
<dbReference type="Proteomes" id="UP000305848">
    <property type="component" value="Unassembled WGS sequence"/>
</dbReference>
<organism evidence="9 10">
    <name type="scientific">Ilyomonas limi</name>
    <dbReference type="NCBI Taxonomy" id="2575867"/>
    <lineage>
        <taxon>Bacteria</taxon>
        <taxon>Pseudomonadati</taxon>
        <taxon>Bacteroidota</taxon>
        <taxon>Chitinophagia</taxon>
        <taxon>Chitinophagales</taxon>
        <taxon>Chitinophagaceae</taxon>
        <taxon>Ilyomonas</taxon>
    </lineage>
</organism>
<dbReference type="GO" id="GO:0006352">
    <property type="term" value="P:DNA-templated transcription initiation"/>
    <property type="evidence" value="ECO:0007669"/>
    <property type="project" value="InterPro"/>
</dbReference>
<dbReference type="GO" id="GO:0016987">
    <property type="term" value="F:sigma factor activity"/>
    <property type="evidence" value="ECO:0007669"/>
    <property type="project" value="UniProtKB-KW"/>
</dbReference>
<keyword evidence="10" id="KW-1185">Reference proteome</keyword>
<dbReference type="RefSeq" id="WP_137263137.1">
    <property type="nucleotide sequence ID" value="NZ_SZQL01000015.1"/>
</dbReference>
<dbReference type="Pfam" id="PF08281">
    <property type="entry name" value="Sigma70_r4_2"/>
    <property type="match status" value="1"/>
</dbReference>
<dbReference type="InterPro" id="IPR013324">
    <property type="entry name" value="RNA_pol_sigma_r3/r4-like"/>
</dbReference>
<keyword evidence="5 6" id="KW-0804">Transcription</keyword>
<dbReference type="InterPro" id="IPR000838">
    <property type="entry name" value="RNA_pol_sigma70_ECF_CS"/>
</dbReference>
<dbReference type="SUPFAM" id="SSF88946">
    <property type="entry name" value="Sigma2 domain of RNA polymerase sigma factors"/>
    <property type="match status" value="1"/>
</dbReference>
<sequence length="189" mass="21869">MNHTTDEIIIHKVLAGDIPAYSELVNRYSSMVFTLAYNIIINREDAEEIAQDVFIKAFTSLRSYKEQSKFATWLYRIVVNTALNKKKLRKLITADITAALTEEESADVYSLLQYERADMKQFVQKAVNVLPDNERICITMYYLNELSVNEISELTGITIANIKVLLHRGRKRLYTKLDELLKTELNDLK</sequence>
<dbReference type="InterPro" id="IPR014284">
    <property type="entry name" value="RNA_pol_sigma-70_dom"/>
</dbReference>
<name>A0A4U3KXI8_9BACT</name>
<dbReference type="SUPFAM" id="SSF88659">
    <property type="entry name" value="Sigma3 and sigma4 domains of RNA polymerase sigma factors"/>
    <property type="match status" value="1"/>
</dbReference>
<keyword evidence="3 6" id="KW-0731">Sigma factor</keyword>
<dbReference type="InterPro" id="IPR007627">
    <property type="entry name" value="RNA_pol_sigma70_r2"/>
</dbReference>
<evidence type="ECO:0000259" key="7">
    <source>
        <dbReference type="Pfam" id="PF04542"/>
    </source>
</evidence>
<dbReference type="InterPro" id="IPR013249">
    <property type="entry name" value="RNA_pol_sigma70_r4_t2"/>
</dbReference>
<comment type="similarity">
    <text evidence="1 6">Belongs to the sigma-70 factor family. ECF subfamily.</text>
</comment>
<evidence type="ECO:0000256" key="5">
    <source>
        <dbReference type="ARBA" id="ARBA00023163"/>
    </source>
</evidence>
<protein>
    <recommendedName>
        <fullName evidence="6">RNA polymerase sigma factor</fullName>
    </recommendedName>
</protein>
<dbReference type="PANTHER" id="PTHR43133">
    <property type="entry name" value="RNA POLYMERASE ECF-TYPE SIGMA FACTO"/>
    <property type="match status" value="1"/>
</dbReference>
<evidence type="ECO:0000256" key="4">
    <source>
        <dbReference type="ARBA" id="ARBA00023125"/>
    </source>
</evidence>
<dbReference type="NCBIfam" id="TIGR02937">
    <property type="entry name" value="sigma70-ECF"/>
    <property type="match status" value="1"/>
</dbReference>
<dbReference type="Pfam" id="PF04542">
    <property type="entry name" value="Sigma70_r2"/>
    <property type="match status" value="1"/>
</dbReference>
<dbReference type="PROSITE" id="PS01063">
    <property type="entry name" value="SIGMA70_ECF"/>
    <property type="match status" value="1"/>
</dbReference>
<accession>A0A4U3KXI8</accession>
<dbReference type="PANTHER" id="PTHR43133:SF51">
    <property type="entry name" value="RNA POLYMERASE SIGMA FACTOR"/>
    <property type="match status" value="1"/>
</dbReference>
<gene>
    <name evidence="9" type="ORF">FC093_17685</name>
</gene>
<dbReference type="AlphaFoldDB" id="A0A4U3KXI8"/>